<dbReference type="NCBIfam" id="NF033155">
    <property type="entry name" value="CatA_like_1"/>
    <property type="match status" value="1"/>
</dbReference>
<accession>A0A212KDN3</accession>
<sequence length="218" mass="24621">MNTYRILTKESWPRWELFTFYRKFDDPSFNVSVALDAHRLHACAKDRGESFFLLALYAILRAANAVPQIRQRILGDTVAEFDAIAVMTPVMTEQEMFRQIWCEHAPTFAAFAADAAPKVAAAKRDAPSPMEEHGEDFLCASCLPWLHFTSVTQAEYHFGQAIPILAWGKMHNNLVPISCKFNHAFVDGLHASRFFAHIEKSFADPDALWMPDGGIAPF</sequence>
<organism evidence="1">
    <name type="scientific">uncultured delta proteobacterium</name>
    <dbReference type="NCBI Taxonomy" id="34034"/>
    <lineage>
        <taxon>Bacteria</taxon>
        <taxon>Deltaproteobacteria</taxon>
        <taxon>environmental samples</taxon>
    </lineage>
</organism>
<evidence type="ECO:0000313" key="1">
    <source>
        <dbReference type="EMBL" id="SBW09635.1"/>
    </source>
</evidence>
<dbReference type="InterPro" id="IPR001707">
    <property type="entry name" value="Cmp_AcTrfase"/>
</dbReference>
<keyword evidence="1" id="KW-0808">Transferase</keyword>
<protein>
    <submittedName>
        <fullName evidence="1">Chloramphenicol acetyltransferase</fullName>
    </submittedName>
</protein>
<dbReference type="EMBL" id="FLUQ01000005">
    <property type="protein sequence ID" value="SBW09635.1"/>
    <property type="molecule type" value="Genomic_DNA"/>
</dbReference>
<dbReference type="PANTHER" id="PTHR38474">
    <property type="entry name" value="SLR0299 PROTEIN"/>
    <property type="match status" value="1"/>
</dbReference>
<proteinExistence type="predicted"/>
<reference evidence="1" key="1">
    <citation type="submission" date="2016-04" db="EMBL/GenBank/DDBJ databases">
        <authorList>
            <person name="Evans L.H."/>
            <person name="Alamgir A."/>
            <person name="Owens N."/>
            <person name="Weber N.D."/>
            <person name="Virtaneva K."/>
            <person name="Barbian K."/>
            <person name="Babar A."/>
            <person name="Rosenke K."/>
        </authorList>
    </citation>
    <scope>NUCLEOTIDE SEQUENCE</scope>
    <source>
        <strain evidence="1">86</strain>
    </source>
</reference>
<dbReference type="PANTHER" id="PTHR38474:SF1">
    <property type="entry name" value="SLR0299 PROTEIN"/>
    <property type="match status" value="1"/>
</dbReference>
<dbReference type="AlphaFoldDB" id="A0A212KDN3"/>
<dbReference type="SUPFAM" id="SSF52777">
    <property type="entry name" value="CoA-dependent acyltransferases"/>
    <property type="match status" value="1"/>
</dbReference>
<name>A0A212KDN3_9DELT</name>
<dbReference type="Pfam" id="PF00302">
    <property type="entry name" value="CAT"/>
    <property type="match status" value="1"/>
</dbReference>
<dbReference type="InterPro" id="IPR023213">
    <property type="entry name" value="CAT-like_dom_sf"/>
</dbReference>
<gene>
    <name evidence="1" type="ORF">KL86DPRO_50230</name>
</gene>
<dbReference type="Gene3D" id="3.30.559.10">
    <property type="entry name" value="Chloramphenicol acetyltransferase-like domain"/>
    <property type="match status" value="1"/>
</dbReference>
<dbReference type="GO" id="GO:0008811">
    <property type="term" value="F:chloramphenicol O-acetyltransferase activity"/>
    <property type="evidence" value="ECO:0007669"/>
    <property type="project" value="InterPro"/>
</dbReference>
<dbReference type="SMART" id="SM01059">
    <property type="entry name" value="CAT"/>
    <property type="match status" value="1"/>
</dbReference>